<dbReference type="SUPFAM" id="SSF48168">
    <property type="entry name" value="R1 subunit of ribonucleotide reductase, N-terminal domain"/>
    <property type="match status" value="2"/>
</dbReference>
<evidence type="ECO:0000259" key="14">
    <source>
        <dbReference type="PROSITE" id="PS50222"/>
    </source>
</evidence>
<dbReference type="InterPro" id="IPR005144">
    <property type="entry name" value="ATP-cone_dom"/>
</dbReference>
<dbReference type="PRINTS" id="PR01183">
    <property type="entry name" value="RIBORDTASEM1"/>
</dbReference>
<dbReference type="CDD" id="cd02888">
    <property type="entry name" value="RNR_II_dimer"/>
    <property type="match status" value="1"/>
</dbReference>
<protein>
    <recommendedName>
        <fullName evidence="13">Vitamin B12-dependent ribonucleotide reductase</fullName>
        <ecNumber evidence="13">1.17.4.1</ecNumber>
    </recommendedName>
</protein>
<evidence type="ECO:0000256" key="6">
    <source>
        <dbReference type="ARBA" id="ARBA00022840"/>
    </source>
</evidence>
<dbReference type="InterPro" id="IPR050862">
    <property type="entry name" value="RdRp_reductase_class-2"/>
</dbReference>
<keyword evidence="5 12" id="KW-0547">Nucleotide-binding</keyword>
<evidence type="ECO:0000256" key="13">
    <source>
        <dbReference type="RuleBase" id="RU364064"/>
    </source>
</evidence>
<dbReference type="InterPro" id="IPR002048">
    <property type="entry name" value="EF_hand_dom"/>
</dbReference>
<comment type="caution">
    <text evidence="16">The sequence shown here is derived from an EMBL/GenBank/DDBJ whole genome shotgun (WGS) entry which is preliminary data.</text>
</comment>
<evidence type="ECO:0000259" key="15">
    <source>
        <dbReference type="PROSITE" id="PS51161"/>
    </source>
</evidence>
<dbReference type="PANTHER" id="PTHR43371">
    <property type="entry name" value="VITAMIN B12-DEPENDENT RIBONUCLEOTIDE REDUCTASE"/>
    <property type="match status" value="1"/>
</dbReference>
<dbReference type="InterPro" id="IPR013509">
    <property type="entry name" value="RNR_lsu_N"/>
</dbReference>
<evidence type="ECO:0000256" key="3">
    <source>
        <dbReference type="ARBA" id="ARBA00022533"/>
    </source>
</evidence>
<dbReference type="GO" id="GO:0071897">
    <property type="term" value="P:DNA biosynthetic process"/>
    <property type="evidence" value="ECO:0007669"/>
    <property type="project" value="UniProtKB-KW"/>
</dbReference>
<dbReference type="InterPro" id="IPR008926">
    <property type="entry name" value="RNR_R1-su_N"/>
</dbReference>
<keyword evidence="10 13" id="KW-0170">Cobalt</keyword>
<keyword evidence="6 12" id="KW-0067">ATP-binding</keyword>
<dbReference type="GO" id="GO:0005509">
    <property type="term" value="F:calcium ion binding"/>
    <property type="evidence" value="ECO:0007669"/>
    <property type="project" value="InterPro"/>
</dbReference>
<dbReference type="PROSITE" id="PS51161">
    <property type="entry name" value="ATP_CONE"/>
    <property type="match status" value="1"/>
</dbReference>
<dbReference type="InterPro" id="IPR013346">
    <property type="entry name" value="NrdE_NrdA_C"/>
</dbReference>
<proteinExistence type="inferred from homology"/>
<accession>A0A2R6B4R6</accession>
<dbReference type="NCBIfam" id="TIGR02506">
    <property type="entry name" value="NrdE_NrdA"/>
    <property type="match status" value="1"/>
</dbReference>
<evidence type="ECO:0000256" key="10">
    <source>
        <dbReference type="ARBA" id="ARBA00023285"/>
    </source>
</evidence>
<name>A0A2R6B4R6_9ARCH</name>
<dbReference type="UniPathway" id="UPA00326"/>
<sequence length="864" mass="96735">MDLPNVVVKRDGREQEFDAGRIRRAISKAFEAVGRTDESMVEEAYSRTLEKVSSRFGREGKPHVEEIQDLVERTLVELNLYEVAKAYVVYRKEHEKVREEKKRLLGRELDEVDKSLSLNAIRLLASRYLLKDDSGRLIEGPKQMFQRVAALVALADLVYDGDVYDPKGGGVVVGGEAASLSTPGKLAFDVEGEGGYTLSGEHIERLKHLFAEHSRTRRMKVTWDEFIAWALRTGLKRHSNTFKAYYDIMAQRKFIPNSPTLFNAGTRLGQLSACFVLPVEDSLESIMDAAKEAALVFKSGGGVGINYTPLRPEGDRVSSTGGSASGPVSFMRIIDTLTDVVKQGGKRRGANMGILEINHPDIQKFVGAKSVPGFLENFNLSVLVTPWFWEHYAAGKPWPLVNPRDSSVWGEVDPAKLFADIARTAWKSGDPGLVFFDNINRNNPLYEALGPIRCTNPCGEEPLYPYESCNLGSINLYAFVKRDGGKAVFDWDELRRVVEVATRFLDGVIDVNKYPLPEIEEVTKKTRRIGLGFMGLADTLYALGIPYNSDEGFRFMSRVAEYVSYFSLMESIRLAEERGCFPLFTSSRLVRGELPFESYHHREWWSMDWDKASSLAKRGARNSHTMTVAPTGSISMIADVSSGLEPQYAIVFEKHATVGRFYYADPEFELQLAVRGLNREKVLEAVSKNGGSVQGVNEVPEDMRRIFLTAYDIPWWDHIRAQYEVQKWVSAAVSKTINMPAWVEPEDVLIAYLFAHRLGLKGITVYRDTSKPGQVLTTPSQRAGSYPAQPENTTLRMMGELGVSLPTPTAKSRMSKPKSVLELVVRPEERLEFTRCPVCGSENLANQEGCVRCLDCGWSNCVLA</sequence>
<evidence type="ECO:0000256" key="5">
    <source>
        <dbReference type="ARBA" id="ARBA00022741"/>
    </source>
</evidence>
<dbReference type="InterPro" id="IPR000788">
    <property type="entry name" value="RNR_lg_C"/>
</dbReference>
<keyword evidence="4 13" id="KW-0846">Cobalamin</keyword>
<dbReference type="Pfam" id="PF00317">
    <property type="entry name" value="Ribonuc_red_lgN"/>
    <property type="match status" value="1"/>
</dbReference>
<dbReference type="FunFam" id="3.20.70.20:FF:000022">
    <property type="entry name" value="Vitamin B12-dependent ribonucleotide reductase"/>
    <property type="match status" value="1"/>
</dbReference>
<dbReference type="Pfam" id="PF02867">
    <property type="entry name" value="Ribonuc_red_lgC"/>
    <property type="match status" value="1"/>
</dbReference>
<evidence type="ECO:0000256" key="7">
    <source>
        <dbReference type="ARBA" id="ARBA00023002"/>
    </source>
</evidence>
<evidence type="ECO:0000313" key="16">
    <source>
        <dbReference type="EMBL" id="PSN93603.1"/>
    </source>
</evidence>
<dbReference type="SMR" id="A0A2R6B4R6"/>
<keyword evidence="9" id="KW-1015">Disulfide bond</keyword>
<evidence type="ECO:0000256" key="2">
    <source>
        <dbReference type="ARBA" id="ARBA00007405"/>
    </source>
</evidence>
<dbReference type="EC" id="1.17.4.1" evidence="13"/>
<dbReference type="AlphaFoldDB" id="A0A2R6B4R6"/>
<dbReference type="Proteomes" id="UP000241284">
    <property type="component" value="Unassembled WGS sequence"/>
</dbReference>
<organism evidence="16 17">
    <name type="scientific">Candidatus Marsarchaeota G2 archaeon ECH_B_2</name>
    <dbReference type="NCBI Taxonomy" id="1978160"/>
    <lineage>
        <taxon>Archaea</taxon>
        <taxon>Candidatus Marsarchaeota</taxon>
        <taxon>Candidatus Marsarchaeota group 2</taxon>
    </lineage>
</organism>
<reference evidence="16 17" key="1">
    <citation type="submission" date="2017-04" db="EMBL/GenBank/DDBJ databases">
        <title>Novel microbial lineages endemic to geothermal iron-oxide mats fill important gaps in the evolutionary history of Archaea.</title>
        <authorList>
            <person name="Jay Z.J."/>
            <person name="Beam J.P."/>
            <person name="Dlakic M."/>
            <person name="Rusch D.B."/>
            <person name="Kozubal M.A."/>
            <person name="Inskeep W.P."/>
        </authorList>
    </citation>
    <scope>NUCLEOTIDE SEQUENCE [LARGE SCALE GENOMIC DNA]</scope>
    <source>
        <strain evidence="16">ECH_B_2</strain>
    </source>
</reference>
<keyword evidence="13" id="KW-0237">DNA synthesis</keyword>
<dbReference type="InterPro" id="IPR013344">
    <property type="entry name" value="RNR_NrdJ/NrdZ"/>
</dbReference>
<feature type="domain" description="EF-hand" evidence="14">
    <location>
        <begin position="201"/>
        <end position="236"/>
    </location>
</feature>
<evidence type="ECO:0000256" key="9">
    <source>
        <dbReference type="ARBA" id="ARBA00023157"/>
    </source>
</evidence>
<dbReference type="EMBL" id="NEXH01000044">
    <property type="protein sequence ID" value="PSN93603.1"/>
    <property type="molecule type" value="Genomic_DNA"/>
</dbReference>
<evidence type="ECO:0000256" key="11">
    <source>
        <dbReference type="ARBA" id="ARBA00047754"/>
    </source>
</evidence>
<evidence type="ECO:0000256" key="1">
    <source>
        <dbReference type="ARBA" id="ARBA00001922"/>
    </source>
</evidence>
<gene>
    <name evidence="16" type="ORF">B9Q06_11600</name>
</gene>
<dbReference type="PROSITE" id="PS50222">
    <property type="entry name" value="EF_HAND_2"/>
    <property type="match status" value="1"/>
</dbReference>
<dbReference type="GO" id="GO:0031419">
    <property type="term" value="F:cobalamin binding"/>
    <property type="evidence" value="ECO:0007669"/>
    <property type="project" value="UniProtKB-KW"/>
</dbReference>
<evidence type="ECO:0000313" key="17">
    <source>
        <dbReference type="Proteomes" id="UP000241284"/>
    </source>
</evidence>
<comment type="function">
    <text evidence="13">Catalyzes the reduction of ribonucleotides to deoxyribonucleotides. May function to provide a pool of deoxyribonucleotide precursors for DNA repair during oxygen limitation and/or for immediate growth after restoration of oxygen.</text>
</comment>
<dbReference type="GO" id="GO:0009263">
    <property type="term" value="P:deoxyribonucleotide biosynthetic process"/>
    <property type="evidence" value="ECO:0007669"/>
    <property type="project" value="UniProtKB-KW"/>
</dbReference>
<keyword evidence="7 13" id="KW-0560">Oxidoreductase</keyword>
<keyword evidence="3" id="KW-0021">Allosteric enzyme</keyword>
<comment type="similarity">
    <text evidence="2 13">Belongs to the ribonucleoside diphosphate reductase class-2 family.</text>
</comment>
<comment type="cofactor">
    <cofactor evidence="1 13">
        <name>adenosylcob(III)alamin</name>
        <dbReference type="ChEBI" id="CHEBI:18408"/>
    </cofactor>
</comment>
<evidence type="ECO:0000256" key="4">
    <source>
        <dbReference type="ARBA" id="ARBA00022628"/>
    </source>
</evidence>
<dbReference type="NCBIfam" id="TIGR02504">
    <property type="entry name" value="NrdJ_Z"/>
    <property type="match status" value="1"/>
</dbReference>
<dbReference type="Pfam" id="PF03477">
    <property type="entry name" value="ATP-cone"/>
    <property type="match status" value="1"/>
</dbReference>
<evidence type="ECO:0000256" key="8">
    <source>
        <dbReference type="ARBA" id="ARBA00023116"/>
    </source>
</evidence>
<comment type="catalytic activity">
    <reaction evidence="11 13">
        <text>a 2'-deoxyribonucleoside 5'-diphosphate + [thioredoxin]-disulfide + H2O = a ribonucleoside 5'-diphosphate + [thioredoxin]-dithiol</text>
        <dbReference type="Rhea" id="RHEA:23252"/>
        <dbReference type="Rhea" id="RHEA-COMP:10698"/>
        <dbReference type="Rhea" id="RHEA-COMP:10700"/>
        <dbReference type="ChEBI" id="CHEBI:15377"/>
        <dbReference type="ChEBI" id="CHEBI:29950"/>
        <dbReference type="ChEBI" id="CHEBI:50058"/>
        <dbReference type="ChEBI" id="CHEBI:57930"/>
        <dbReference type="ChEBI" id="CHEBI:73316"/>
        <dbReference type="EC" id="1.17.4.1"/>
    </reaction>
</comment>
<keyword evidence="8" id="KW-0215">Deoxyribonucleotide synthesis</keyword>
<dbReference type="GO" id="GO:0004748">
    <property type="term" value="F:ribonucleoside-diphosphate reductase activity, thioredoxin disulfide as acceptor"/>
    <property type="evidence" value="ECO:0007669"/>
    <property type="project" value="UniProtKB-EC"/>
</dbReference>
<evidence type="ECO:0000256" key="12">
    <source>
        <dbReference type="PROSITE-ProRule" id="PRU00492"/>
    </source>
</evidence>
<dbReference type="SUPFAM" id="SSF51998">
    <property type="entry name" value="PFL-like glycyl radical enzymes"/>
    <property type="match status" value="1"/>
</dbReference>
<dbReference type="GO" id="GO:0005524">
    <property type="term" value="F:ATP binding"/>
    <property type="evidence" value="ECO:0007669"/>
    <property type="project" value="UniProtKB-UniRule"/>
</dbReference>
<dbReference type="Gene3D" id="3.20.70.20">
    <property type="match status" value="1"/>
</dbReference>
<feature type="domain" description="ATP-cone" evidence="15">
    <location>
        <begin position="5"/>
        <end position="98"/>
    </location>
</feature>
<dbReference type="PANTHER" id="PTHR43371:SF1">
    <property type="entry name" value="RIBONUCLEOSIDE-DIPHOSPHATE REDUCTASE"/>
    <property type="match status" value="1"/>
</dbReference>